<keyword evidence="2" id="KW-1185">Reference proteome</keyword>
<gene>
    <name evidence="1" type="ORF">CALVIDRAFT_542516</name>
</gene>
<organism evidence="1 2">
    <name type="scientific">Calocera viscosa (strain TUFC12733)</name>
    <dbReference type="NCBI Taxonomy" id="1330018"/>
    <lineage>
        <taxon>Eukaryota</taxon>
        <taxon>Fungi</taxon>
        <taxon>Dikarya</taxon>
        <taxon>Basidiomycota</taxon>
        <taxon>Agaricomycotina</taxon>
        <taxon>Dacrymycetes</taxon>
        <taxon>Dacrymycetales</taxon>
        <taxon>Dacrymycetaceae</taxon>
        <taxon>Calocera</taxon>
    </lineage>
</organism>
<dbReference type="EMBL" id="KV417337">
    <property type="protein sequence ID" value="KZO90652.1"/>
    <property type="molecule type" value="Genomic_DNA"/>
</dbReference>
<reference evidence="1 2" key="1">
    <citation type="journal article" date="2016" name="Mol. Biol. Evol.">
        <title>Comparative Genomics of Early-Diverging Mushroom-Forming Fungi Provides Insights into the Origins of Lignocellulose Decay Capabilities.</title>
        <authorList>
            <person name="Nagy L.G."/>
            <person name="Riley R."/>
            <person name="Tritt A."/>
            <person name="Adam C."/>
            <person name="Daum C."/>
            <person name="Floudas D."/>
            <person name="Sun H."/>
            <person name="Yadav J.S."/>
            <person name="Pangilinan J."/>
            <person name="Larsson K.H."/>
            <person name="Matsuura K."/>
            <person name="Barry K."/>
            <person name="Labutti K."/>
            <person name="Kuo R."/>
            <person name="Ohm R.A."/>
            <person name="Bhattacharya S.S."/>
            <person name="Shirouzu T."/>
            <person name="Yoshinaga Y."/>
            <person name="Martin F.M."/>
            <person name="Grigoriev I.V."/>
            <person name="Hibbett D.S."/>
        </authorList>
    </citation>
    <scope>NUCLEOTIDE SEQUENCE [LARGE SCALE GENOMIC DNA]</scope>
    <source>
        <strain evidence="1 2">TUFC12733</strain>
    </source>
</reference>
<protein>
    <submittedName>
        <fullName evidence="1">Uncharacterized protein</fullName>
    </submittedName>
</protein>
<name>A0A167GKD7_CALVF</name>
<dbReference type="OrthoDB" id="3050608at2759"/>
<evidence type="ECO:0000313" key="1">
    <source>
        <dbReference type="EMBL" id="KZO90652.1"/>
    </source>
</evidence>
<proteinExistence type="predicted"/>
<sequence length="56" mass="5852">MSDQSNTSGDQVSQEINKEVQQVASKAGYNIDGETADKIGDGISEALKKFGGSFGN</sequence>
<accession>A0A167GKD7</accession>
<dbReference type="Proteomes" id="UP000076738">
    <property type="component" value="Unassembled WGS sequence"/>
</dbReference>
<dbReference type="AlphaFoldDB" id="A0A167GKD7"/>
<evidence type="ECO:0000313" key="2">
    <source>
        <dbReference type="Proteomes" id="UP000076738"/>
    </source>
</evidence>